<evidence type="ECO:0000313" key="2">
    <source>
        <dbReference type="Proteomes" id="UP000248484"/>
    </source>
</evidence>
<evidence type="ECO:0000313" key="5">
    <source>
        <dbReference type="RefSeq" id="XP_028350500.1"/>
    </source>
</evidence>
<proteinExistence type="predicted"/>
<accession>A0A455BRP5</accession>
<evidence type="ECO:0000313" key="7">
    <source>
        <dbReference type="RefSeq" id="XP_054943628.1"/>
    </source>
</evidence>
<feature type="compositionally biased region" description="Basic residues" evidence="1">
    <location>
        <begin position="86"/>
        <end position="109"/>
    </location>
</feature>
<keyword evidence="2" id="KW-1185">Reference proteome</keyword>
<evidence type="ECO:0000313" key="4">
    <source>
        <dbReference type="RefSeq" id="XP_028350499.1"/>
    </source>
</evidence>
<organism evidence="2 3">
    <name type="scientific">Physeter macrocephalus</name>
    <name type="common">Sperm whale</name>
    <name type="synonym">Physeter catodon</name>
    <dbReference type="NCBI Taxonomy" id="9755"/>
    <lineage>
        <taxon>Eukaryota</taxon>
        <taxon>Metazoa</taxon>
        <taxon>Chordata</taxon>
        <taxon>Craniata</taxon>
        <taxon>Vertebrata</taxon>
        <taxon>Euteleostomi</taxon>
        <taxon>Mammalia</taxon>
        <taxon>Eutheria</taxon>
        <taxon>Laurasiatheria</taxon>
        <taxon>Artiodactyla</taxon>
        <taxon>Whippomorpha</taxon>
        <taxon>Cetacea</taxon>
        <taxon>Odontoceti</taxon>
        <taxon>Physeteridae</taxon>
        <taxon>Physeter</taxon>
    </lineage>
</organism>
<reference evidence="3 4" key="1">
    <citation type="submission" date="2025-04" db="UniProtKB">
        <authorList>
            <consortium name="RefSeq"/>
        </authorList>
    </citation>
    <scope>IDENTIFICATION</scope>
    <source>
        <tissue evidence="3 4">Muscle</tissue>
    </source>
</reference>
<dbReference type="RefSeq" id="XP_028350499.1">
    <property type="nucleotide sequence ID" value="XM_028494698.1"/>
</dbReference>
<dbReference type="Proteomes" id="UP000248484">
    <property type="component" value="Chromosome 10"/>
</dbReference>
<dbReference type="AlphaFoldDB" id="A0A455BRP5"/>
<evidence type="ECO:0000313" key="6">
    <source>
        <dbReference type="RefSeq" id="XP_028350501.1"/>
    </source>
</evidence>
<feature type="region of interest" description="Disordered" evidence="1">
    <location>
        <begin position="240"/>
        <end position="307"/>
    </location>
</feature>
<dbReference type="RefSeq" id="XP_054943628.1">
    <property type="nucleotide sequence ID" value="XM_055087653.1"/>
</dbReference>
<dbReference type="RefSeq" id="XP_028350500.1">
    <property type="nucleotide sequence ID" value="XM_028494699.1"/>
</dbReference>
<dbReference type="RefSeq" id="XP_028350501.1">
    <property type="nucleotide sequence ID" value="XM_028494700.1"/>
</dbReference>
<protein>
    <submittedName>
        <fullName evidence="3 4">Translation initiation factor IF-2-like</fullName>
    </submittedName>
</protein>
<dbReference type="GeneID" id="102992272"/>
<evidence type="ECO:0000313" key="3">
    <source>
        <dbReference type="RefSeq" id="XP_028350498.1"/>
    </source>
</evidence>
<sequence>MRNQDVSGASLQEGFSGPSVPVADTPSWRSAPGAGTGAPPRARPAPRSPRQRGPGPEAPLGGRARRVLPGALEVSGRCGPPCARRRDGRGRRRSLPPLRRRAGWSRRLPRGVCAGTARPFPPGTSQSPGARAEAPGGGARVPAFRVLTRGTRPPSRRAGHRLSPRRSLRLAGCDFPSRRQTRVAGHPSRPGGGVWGGRQNSKAAPPRRTSGPELRLAAARSRGGHTGSLRQEMFIYVRDSQTTAKSRQWRRRPQSLGGKSWRMESPGHRLRGVPSPPPSAATYAKEKPPHGAVRGPRLHRKDILEGQ</sequence>
<gene>
    <name evidence="3 4 5 6 7" type="primary">LOC102992272</name>
</gene>
<name>A0A455BRP5_PHYMC</name>
<dbReference type="KEGG" id="pcad:102992272"/>
<feature type="compositionally biased region" description="Low complexity" evidence="1">
    <location>
        <begin position="31"/>
        <end position="40"/>
    </location>
</feature>
<feature type="compositionally biased region" description="Basic residues" evidence="1">
    <location>
        <begin position="154"/>
        <end position="168"/>
    </location>
</feature>
<feature type="compositionally biased region" description="Polar residues" evidence="1">
    <location>
        <begin position="1"/>
        <end position="10"/>
    </location>
</feature>
<evidence type="ECO:0000256" key="1">
    <source>
        <dbReference type="SAM" id="MobiDB-lite"/>
    </source>
</evidence>
<feature type="region of interest" description="Disordered" evidence="1">
    <location>
        <begin position="1"/>
        <end position="213"/>
    </location>
</feature>
<dbReference type="RefSeq" id="XP_028350498.1">
    <property type="nucleotide sequence ID" value="XM_028494697.1"/>
</dbReference>